<comment type="caution">
    <text evidence="1">The sequence shown here is derived from an EMBL/GenBank/DDBJ whole genome shotgun (WGS) entry which is preliminary data.</text>
</comment>
<evidence type="ECO:0000313" key="1">
    <source>
        <dbReference type="EMBL" id="GBN75404.1"/>
    </source>
</evidence>
<dbReference type="AlphaFoldDB" id="A0A4Y2RI19"/>
<dbReference type="Proteomes" id="UP000499080">
    <property type="component" value="Unassembled WGS sequence"/>
</dbReference>
<protein>
    <submittedName>
        <fullName evidence="1">Uncharacterized protein</fullName>
    </submittedName>
</protein>
<proteinExistence type="predicted"/>
<dbReference type="EMBL" id="BGPR01017198">
    <property type="protein sequence ID" value="GBN75404.1"/>
    <property type="molecule type" value="Genomic_DNA"/>
</dbReference>
<reference evidence="1 2" key="1">
    <citation type="journal article" date="2019" name="Sci. Rep.">
        <title>Orb-weaving spider Araneus ventricosus genome elucidates the spidroin gene catalogue.</title>
        <authorList>
            <person name="Kono N."/>
            <person name="Nakamura H."/>
            <person name="Ohtoshi R."/>
            <person name="Moran D.A.P."/>
            <person name="Shinohara A."/>
            <person name="Yoshida Y."/>
            <person name="Fujiwara M."/>
            <person name="Mori M."/>
            <person name="Tomita M."/>
            <person name="Arakawa K."/>
        </authorList>
    </citation>
    <scope>NUCLEOTIDE SEQUENCE [LARGE SCALE GENOMIC DNA]</scope>
</reference>
<sequence length="168" mass="19594">MGELFLMYFPKVPLTKALWSRESIFFATGHGLLPSYLIKYRLHHSDNCSYGYMGDLLHYATCCHLTSSFHFTQLSTENTLIWFKNLLLNKLSRIKIAKLISFLTDNEDLQMSNRKQSAHPTPIQISLLYQDFRLMDHVMFFFPASTVPTRKESSTFQISRRPQASSTW</sequence>
<keyword evidence="2" id="KW-1185">Reference proteome</keyword>
<name>A0A4Y2RI19_ARAVE</name>
<gene>
    <name evidence="1" type="ORF">AVEN_204950_1</name>
</gene>
<dbReference type="OrthoDB" id="6625973at2759"/>
<accession>A0A4Y2RI19</accession>
<organism evidence="1 2">
    <name type="scientific">Araneus ventricosus</name>
    <name type="common">Orbweaver spider</name>
    <name type="synonym">Epeira ventricosa</name>
    <dbReference type="NCBI Taxonomy" id="182803"/>
    <lineage>
        <taxon>Eukaryota</taxon>
        <taxon>Metazoa</taxon>
        <taxon>Ecdysozoa</taxon>
        <taxon>Arthropoda</taxon>
        <taxon>Chelicerata</taxon>
        <taxon>Arachnida</taxon>
        <taxon>Araneae</taxon>
        <taxon>Araneomorphae</taxon>
        <taxon>Entelegynae</taxon>
        <taxon>Araneoidea</taxon>
        <taxon>Araneidae</taxon>
        <taxon>Araneus</taxon>
    </lineage>
</organism>
<evidence type="ECO:0000313" key="2">
    <source>
        <dbReference type="Proteomes" id="UP000499080"/>
    </source>
</evidence>